<name>A0ABR8ML40_9ACTN</name>
<evidence type="ECO:0008006" key="4">
    <source>
        <dbReference type="Google" id="ProtNLM"/>
    </source>
</evidence>
<feature type="transmembrane region" description="Helical" evidence="1">
    <location>
        <begin position="268"/>
        <end position="287"/>
    </location>
</feature>
<keyword evidence="1" id="KW-1133">Transmembrane helix</keyword>
<gene>
    <name evidence="2" type="ORF">IEZ25_09150</name>
</gene>
<dbReference type="Proteomes" id="UP000649289">
    <property type="component" value="Unassembled WGS sequence"/>
</dbReference>
<keyword evidence="1" id="KW-0472">Membrane</keyword>
<accession>A0ABR8ML40</accession>
<reference evidence="2 3" key="1">
    <citation type="submission" date="2020-09" db="EMBL/GenBank/DDBJ databases">
        <title>novel species in genus Nocardioides.</title>
        <authorList>
            <person name="Zhang G."/>
        </authorList>
    </citation>
    <scope>NUCLEOTIDE SEQUENCE [LARGE SCALE GENOMIC DNA]</scope>
    <source>
        <strain evidence="2 3">19197</strain>
    </source>
</reference>
<dbReference type="EMBL" id="JACXYY010000003">
    <property type="protein sequence ID" value="MBD3914779.1"/>
    <property type="molecule type" value="Genomic_DNA"/>
</dbReference>
<sequence>MTATPVRTLHLAGRQVEWTVALGAVALRVPFLAAPAHPDEAGYLQVAAQWSTGGGSLYGHYWVDRPPLLITLFQVAAAAGGLVPLRLIGCLAVATTVLLCARSGELIGGPRASRWTAAATAVLLVAPRLGTQEVNGELLAAPFVAAGVLALVTASCRPSSAWLPFLGGVCGTCAVLVKQNHGDVAVFFVALVVATRWSGRDGHLRRLVAACAAGSLATLLAACVWVLAHGTSPAGVLDAMYAFRVESAHLLVEGDDLVTTRAREMSLVLDWLLSGLGLLTVAVVLSVRRWVRRPVLLALDATIVFDLVSVVLGGGFWNHYLIELVVPLGIAGGVLAADGSTVAVAAVLATLVLSLVPAARAIDDVPRTSVGEVIGTGVRDASRPGDTLVTLYGQPEVNLAAGLPSPYPYLWTLPARTLDPGLSGLDAVLDGRQAPTWLVLLHGTGTWGLDTSHIAHLVRQRYHPVAEYRGHTVCLRDGLSRPLIASGELRLVPPFG</sequence>
<evidence type="ECO:0000256" key="1">
    <source>
        <dbReference type="SAM" id="Phobius"/>
    </source>
</evidence>
<proteinExistence type="predicted"/>
<feature type="transmembrane region" description="Helical" evidence="1">
    <location>
        <begin position="329"/>
        <end position="353"/>
    </location>
</feature>
<protein>
    <recommendedName>
        <fullName evidence="4">Glycosyltransferase RgtA/B/C/D-like domain-containing protein</fullName>
    </recommendedName>
</protein>
<dbReference type="RefSeq" id="WP_191199080.1">
    <property type="nucleotide sequence ID" value="NZ_BAAAPA010000004.1"/>
</dbReference>
<evidence type="ECO:0000313" key="3">
    <source>
        <dbReference type="Proteomes" id="UP000649289"/>
    </source>
</evidence>
<feature type="transmembrane region" description="Helical" evidence="1">
    <location>
        <begin position="206"/>
        <end position="228"/>
    </location>
</feature>
<keyword evidence="3" id="KW-1185">Reference proteome</keyword>
<organism evidence="2 3">
    <name type="scientific">Nocardioides hwasunensis</name>
    <dbReference type="NCBI Taxonomy" id="397258"/>
    <lineage>
        <taxon>Bacteria</taxon>
        <taxon>Bacillati</taxon>
        <taxon>Actinomycetota</taxon>
        <taxon>Actinomycetes</taxon>
        <taxon>Propionibacteriales</taxon>
        <taxon>Nocardioidaceae</taxon>
        <taxon>Nocardioides</taxon>
    </lineage>
</organism>
<feature type="transmembrane region" description="Helical" evidence="1">
    <location>
        <begin position="294"/>
        <end position="317"/>
    </location>
</feature>
<comment type="caution">
    <text evidence="2">The sequence shown here is derived from an EMBL/GenBank/DDBJ whole genome shotgun (WGS) entry which is preliminary data.</text>
</comment>
<keyword evidence="1" id="KW-0812">Transmembrane</keyword>
<evidence type="ECO:0000313" key="2">
    <source>
        <dbReference type="EMBL" id="MBD3914779.1"/>
    </source>
</evidence>